<name>A0A5B9EKA4_9BACT</name>
<dbReference type="PROSITE" id="PS51257">
    <property type="entry name" value="PROKAR_LIPOPROTEIN"/>
    <property type="match status" value="1"/>
</dbReference>
<dbReference type="Proteomes" id="UP000321820">
    <property type="component" value="Chromosome"/>
</dbReference>
<evidence type="ECO:0008006" key="3">
    <source>
        <dbReference type="Google" id="ProtNLM"/>
    </source>
</evidence>
<evidence type="ECO:0000313" key="1">
    <source>
        <dbReference type="EMBL" id="QEE30847.1"/>
    </source>
</evidence>
<dbReference type="EMBL" id="CP042806">
    <property type="protein sequence ID" value="QEE30847.1"/>
    <property type="molecule type" value="Genomic_DNA"/>
</dbReference>
<protein>
    <recommendedName>
        <fullName evidence="3">Lipoprotein</fullName>
    </recommendedName>
</protein>
<dbReference type="KEGG" id="talb:FTW19_24315"/>
<organism evidence="1 2">
    <name type="scientific">Terriglobus albidus</name>
    <dbReference type="NCBI Taxonomy" id="1592106"/>
    <lineage>
        <taxon>Bacteria</taxon>
        <taxon>Pseudomonadati</taxon>
        <taxon>Acidobacteriota</taxon>
        <taxon>Terriglobia</taxon>
        <taxon>Terriglobales</taxon>
        <taxon>Acidobacteriaceae</taxon>
        <taxon>Terriglobus</taxon>
    </lineage>
</organism>
<sequence>MKRKLYVFAALTAVALVLSACGVRYYKFPQYTYAGRPIPPSKFAYRVLASYTSTLSGGLQILDGQRDLRNNIFDANSSYTISGYSGNSPSPILNFPEQVAGYVYAQGDGSLAAIDYGGEKTGGAAATLINRTAVPDGIKVSTDQTMVYSAQETAGQLQVVIRGATQASYSLNLPNVNRVFVNQGNTVVLAMQRNGNNIYRLVKLNSNQAVPPGSVDCQPYQLPVYCLVKVTGSFDRPVGAYFSNDGSQAYILNCGPECGGTTAGVGFLNLSNLTIYNIPTVSPEPNYLSQTVAVPGGVTAALTDGSTLYLSGQQFLADGYWSGNLSTLNLSTKTVTGKYSISDGYHTKMLFGDDNTLWVGSQSCANGERAHQADLGNATQAANYNCLTRFDRSASSVQIVPSVNRNANTTVKYPNQDYNLYYYGDLTGLCWVQSLHKVYTAYGGQIHAFNTSDGSEINNSQITIQGTVLDVAFMDALTNFDN</sequence>
<reference evidence="1 2" key="1">
    <citation type="submission" date="2019-08" db="EMBL/GenBank/DDBJ databases">
        <title>Complete genome sequence of Terriglobus albidus strain ORNL.</title>
        <authorList>
            <person name="Podar M."/>
        </authorList>
    </citation>
    <scope>NUCLEOTIDE SEQUENCE [LARGE SCALE GENOMIC DNA]</scope>
    <source>
        <strain evidence="1 2">ORNL</strain>
    </source>
</reference>
<dbReference type="SUPFAM" id="SSF50998">
    <property type="entry name" value="Quinoprotein alcohol dehydrogenase-like"/>
    <property type="match status" value="1"/>
</dbReference>
<dbReference type="AlphaFoldDB" id="A0A5B9EKA4"/>
<evidence type="ECO:0000313" key="2">
    <source>
        <dbReference type="Proteomes" id="UP000321820"/>
    </source>
</evidence>
<keyword evidence="2" id="KW-1185">Reference proteome</keyword>
<dbReference type="InterPro" id="IPR011047">
    <property type="entry name" value="Quinoprotein_ADH-like_sf"/>
</dbReference>
<accession>A0A5B9EKA4</accession>
<dbReference type="RefSeq" id="WP_147650143.1">
    <property type="nucleotide sequence ID" value="NZ_CP042806.1"/>
</dbReference>
<gene>
    <name evidence="1" type="ORF">FTW19_24315</name>
</gene>
<dbReference type="OrthoDB" id="106898at2"/>
<proteinExistence type="predicted"/>